<dbReference type="InterPro" id="IPR007048">
    <property type="entry name" value="IraD/Gp25-like"/>
</dbReference>
<gene>
    <name evidence="2" type="ORF">C1H70_17460</name>
</gene>
<keyword evidence="3" id="KW-1185">Reference proteome</keyword>
<name>A0A2N7UDN8_9GAMM</name>
<dbReference type="SUPFAM" id="SSF160719">
    <property type="entry name" value="gpW/gp25-like"/>
    <property type="match status" value="1"/>
</dbReference>
<dbReference type="AlphaFoldDB" id="A0A2N7UDN8"/>
<accession>A0A2N7UDN8</accession>
<dbReference type="OrthoDB" id="9802846at2"/>
<proteinExistence type="predicted"/>
<comment type="caution">
    <text evidence="2">The sequence shown here is derived from an EMBL/GenBank/DDBJ whole genome shotgun (WGS) entry which is preliminary data.</text>
</comment>
<organism evidence="2 3">
    <name type="scientific">Halomonas urumqiensis</name>
    <dbReference type="NCBI Taxonomy" id="1684789"/>
    <lineage>
        <taxon>Bacteria</taxon>
        <taxon>Pseudomonadati</taxon>
        <taxon>Pseudomonadota</taxon>
        <taxon>Gammaproteobacteria</taxon>
        <taxon>Oceanospirillales</taxon>
        <taxon>Halomonadaceae</taxon>
        <taxon>Halomonas</taxon>
    </lineage>
</organism>
<evidence type="ECO:0000313" key="3">
    <source>
        <dbReference type="Proteomes" id="UP000235547"/>
    </source>
</evidence>
<reference evidence="2 3" key="1">
    <citation type="submission" date="2018-01" db="EMBL/GenBank/DDBJ databases">
        <title>Halomonas endophytica sp. nov., isolated from storage liquid in the stems of Populus euphratica.</title>
        <authorList>
            <person name="Chen C."/>
        </authorList>
    </citation>
    <scope>NUCLEOTIDE SEQUENCE [LARGE SCALE GENOMIC DNA]</scope>
    <source>
        <strain evidence="2 3">BZ-SZ-XJ27</strain>
    </source>
</reference>
<dbReference type="RefSeq" id="WP_102589591.1">
    <property type="nucleotide sequence ID" value="NZ_BNAE01000001.1"/>
</dbReference>
<dbReference type="Proteomes" id="UP000235547">
    <property type="component" value="Unassembled WGS sequence"/>
</dbReference>
<dbReference type="Gene3D" id="3.10.450.40">
    <property type="match status" value="1"/>
</dbReference>
<feature type="domain" description="IraD/Gp25-like" evidence="1">
    <location>
        <begin position="16"/>
        <end position="98"/>
    </location>
</feature>
<protein>
    <submittedName>
        <fullName evidence="2">Baseplate assembly protein</fullName>
    </submittedName>
</protein>
<evidence type="ECO:0000313" key="2">
    <source>
        <dbReference type="EMBL" id="PMR78530.1"/>
    </source>
</evidence>
<dbReference type="EMBL" id="PNRG01000033">
    <property type="protein sequence ID" value="PMR78530.1"/>
    <property type="molecule type" value="Genomic_DNA"/>
</dbReference>
<evidence type="ECO:0000259" key="1">
    <source>
        <dbReference type="Pfam" id="PF04965"/>
    </source>
</evidence>
<dbReference type="Pfam" id="PF04965">
    <property type="entry name" value="GPW_gp25"/>
    <property type="match status" value="1"/>
</dbReference>
<sequence length="111" mass="12149">MTGMNATTGRQLAGIEHIQQSVRDILTTPLGTRVMRREYGSLLPELIDQPLNDATLLQAYSASIMALIRWEPRIRVTAIRRNVSTTQPGAAVLEIDAQTLGGEPLTLQVPV</sequence>